<reference evidence="7" key="3">
    <citation type="submission" date="2025-09" db="UniProtKB">
        <authorList>
            <consortium name="Ensembl"/>
        </authorList>
    </citation>
    <scope>IDENTIFICATION</scope>
</reference>
<dbReference type="InterPro" id="IPR050221">
    <property type="entry name" value="26S_Proteasome_ATPase"/>
</dbReference>
<dbReference type="PANTHER" id="PTHR23073">
    <property type="entry name" value="26S PROTEASOME REGULATORY SUBUNIT"/>
    <property type="match status" value="1"/>
</dbReference>
<comment type="subcellular location">
    <subcellularLocation>
        <location evidence="1">Nucleus</location>
    </subcellularLocation>
</comment>
<dbReference type="GO" id="GO:0005524">
    <property type="term" value="F:ATP binding"/>
    <property type="evidence" value="ECO:0007669"/>
    <property type="project" value="UniProtKB-KW"/>
</dbReference>
<feature type="domain" description="AAA ATPase AAA+ lid" evidence="6">
    <location>
        <begin position="177"/>
        <end position="219"/>
    </location>
</feature>
<protein>
    <recommendedName>
        <fullName evidence="6">AAA ATPase AAA+ lid domain-containing protein</fullName>
    </recommendedName>
</protein>
<feature type="compositionally biased region" description="Basic residues" evidence="5">
    <location>
        <begin position="1"/>
        <end position="10"/>
    </location>
</feature>
<reference evidence="7" key="1">
    <citation type="submission" date="2020-03" db="EMBL/GenBank/DDBJ databases">
        <title>Melopsittacus undulatus (budgerigar) genome, bMelUnd1, maternal haplotype with Z.</title>
        <authorList>
            <person name="Gedman G."/>
            <person name="Mountcastle J."/>
            <person name="Haase B."/>
            <person name="Formenti G."/>
            <person name="Wright T."/>
            <person name="Apodaca J."/>
            <person name="Pelan S."/>
            <person name="Chow W."/>
            <person name="Rhie A."/>
            <person name="Howe K."/>
            <person name="Fedrigo O."/>
            <person name="Jarvis E.D."/>
        </authorList>
    </citation>
    <scope>NUCLEOTIDE SEQUENCE [LARGE SCALE GENOMIC DNA]</scope>
</reference>
<evidence type="ECO:0000256" key="2">
    <source>
        <dbReference type="ARBA" id="ARBA00022741"/>
    </source>
</evidence>
<evidence type="ECO:0000256" key="5">
    <source>
        <dbReference type="SAM" id="MobiDB-lite"/>
    </source>
</evidence>
<organism evidence="7 8">
    <name type="scientific">Melopsittacus undulatus</name>
    <name type="common">Budgerigar</name>
    <name type="synonym">Psittacus undulatus</name>
    <dbReference type="NCBI Taxonomy" id="13146"/>
    <lineage>
        <taxon>Eukaryota</taxon>
        <taxon>Metazoa</taxon>
        <taxon>Chordata</taxon>
        <taxon>Craniata</taxon>
        <taxon>Vertebrata</taxon>
        <taxon>Euteleostomi</taxon>
        <taxon>Archelosauria</taxon>
        <taxon>Archosauria</taxon>
        <taxon>Dinosauria</taxon>
        <taxon>Saurischia</taxon>
        <taxon>Theropoda</taxon>
        <taxon>Coelurosauria</taxon>
        <taxon>Aves</taxon>
        <taxon>Neognathae</taxon>
        <taxon>Neoaves</taxon>
        <taxon>Telluraves</taxon>
        <taxon>Australaves</taxon>
        <taxon>Psittaciformes</taxon>
        <taxon>Psittaculidae</taxon>
        <taxon>Melopsittacus</taxon>
    </lineage>
</organism>
<dbReference type="InterPro" id="IPR041569">
    <property type="entry name" value="AAA_lid_3"/>
</dbReference>
<keyword evidence="8" id="KW-1185">Reference proteome</keyword>
<dbReference type="AlphaFoldDB" id="A0A8V5GCT4"/>
<evidence type="ECO:0000259" key="6">
    <source>
        <dbReference type="Pfam" id="PF17862"/>
    </source>
</evidence>
<feature type="region of interest" description="Disordered" evidence="5">
    <location>
        <begin position="1"/>
        <end position="22"/>
    </location>
</feature>
<evidence type="ECO:0000256" key="4">
    <source>
        <dbReference type="ARBA" id="ARBA00023242"/>
    </source>
</evidence>
<dbReference type="FunFam" id="1.10.8.60:FF:000018">
    <property type="entry name" value="26S protease regulatory subunit 6B"/>
    <property type="match status" value="1"/>
</dbReference>
<reference evidence="7" key="2">
    <citation type="submission" date="2025-08" db="UniProtKB">
        <authorList>
            <consortium name="Ensembl"/>
        </authorList>
    </citation>
    <scope>IDENTIFICATION</scope>
</reference>
<dbReference type="Gene3D" id="1.10.8.60">
    <property type="match status" value="1"/>
</dbReference>
<evidence type="ECO:0000313" key="7">
    <source>
        <dbReference type="Ensembl" id="ENSMUNP00000026670.1"/>
    </source>
</evidence>
<keyword evidence="4" id="KW-0539">Nucleus</keyword>
<name>A0A8V5GCT4_MELUD</name>
<dbReference type="Pfam" id="PF17862">
    <property type="entry name" value="AAA_lid_3"/>
    <property type="match status" value="1"/>
</dbReference>
<evidence type="ECO:0000256" key="1">
    <source>
        <dbReference type="ARBA" id="ARBA00004123"/>
    </source>
</evidence>
<sequence>MGSHRVRWGSHRGQMGSHRGQMGSGLIFSTVTARMNLSDEVDLEDCIRVTEGSSGVRWGSHRGHMGSGLIFSTVTARMNLSDEVDLEDCIRVTEGSSGVTQGSHGVRSHLQHGDRAHEPVRRGRPRGLYPGHTGVTWGQMGVTQGSHRGQMGSHGGQMWSGLIFSTVTARMNLSDEVDLEDYVARPDKISGADINSICQEGGMLAVRENRYIVLAKDLEKAYKCVIRRDEQEHEFYK</sequence>
<keyword evidence="3" id="KW-0067">ATP-binding</keyword>
<feature type="compositionally biased region" description="Basic and acidic residues" evidence="5">
    <location>
        <begin position="111"/>
        <end position="121"/>
    </location>
</feature>
<keyword evidence="2" id="KW-0547">Nucleotide-binding</keyword>
<proteinExistence type="predicted"/>
<dbReference type="Ensembl" id="ENSMUNT00000033868.1">
    <property type="protein sequence ID" value="ENSMUNP00000026670.1"/>
    <property type="gene ID" value="ENSMUNG00000017213.1"/>
</dbReference>
<accession>A0A8V5GCT4</accession>
<feature type="region of interest" description="Disordered" evidence="5">
    <location>
        <begin position="95"/>
        <end position="134"/>
    </location>
</feature>
<evidence type="ECO:0000313" key="8">
    <source>
        <dbReference type="Proteomes" id="UP000694405"/>
    </source>
</evidence>
<evidence type="ECO:0000256" key="3">
    <source>
        <dbReference type="ARBA" id="ARBA00022840"/>
    </source>
</evidence>
<dbReference type="GO" id="GO:0005634">
    <property type="term" value="C:nucleus"/>
    <property type="evidence" value="ECO:0007669"/>
    <property type="project" value="UniProtKB-SubCell"/>
</dbReference>
<dbReference type="Proteomes" id="UP000694405">
    <property type="component" value="Chromosome 26"/>
</dbReference>